<feature type="region of interest" description="Disordered" evidence="1">
    <location>
        <begin position="234"/>
        <end position="299"/>
    </location>
</feature>
<evidence type="ECO:0000256" key="1">
    <source>
        <dbReference type="SAM" id="MobiDB-lite"/>
    </source>
</evidence>
<dbReference type="Proteomes" id="UP001479436">
    <property type="component" value="Unassembled WGS sequence"/>
</dbReference>
<evidence type="ECO:0000313" key="5">
    <source>
        <dbReference type="Proteomes" id="UP001479436"/>
    </source>
</evidence>
<dbReference type="InterPro" id="IPR023393">
    <property type="entry name" value="START-like_dom_sf"/>
</dbReference>
<name>A0ABR2WGJ5_9FUNG</name>
<keyword evidence="5" id="KW-1185">Reference proteome</keyword>
<comment type="caution">
    <text evidence="4">The sequence shown here is derived from an EMBL/GenBank/DDBJ whole genome shotgun (WGS) entry which is preliminary data.</text>
</comment>
<dbReference type="PANTHER" id="PTHR19308:SF14">
    <property type="entry name" value="START DOMAIN-CONTAINING PROTEIN"/>
    <property type="match status" value="1"/>
</dbReference>
<dbReference type="PROSITE" id="PS50848">
    <property type="entry name" value="START"/>
    <property type="match status" value="1"/>
</dbReference>
<feature type="compositionally biased region" description="Basic and acidic residues" evidence="1">
    <location>
        <begin position="249"/>
        <end position="260"/>
    </location>
</feature>
<dbReference type="Pfam" id="PF01852">
    <property type="entry name" value="START"/>
    <property type="match status" value="2"/>
</dbReference>
<sequence>MMANHVTSKAIYTFGFSTDEEDQLPNSNSCVRAQLDIAGWHFEEIGVNHVRVTYIVQMDPKGWIPSSLLNLLTTNIPLNIADVVDYLEMHGAPPNVLSYDNCSIIEADYNHRKNLYTLRYKVFTNKSNSREASVQKHSSMIIRLDHTKWSNGGNAVVEMEANSIVEHFTSFVCFKSTNDSTGMRFEIQHKPNNLLEEDLLVTIKIRKASVGNGFKINGYRMAVWSSRDEALASESHSPKLHVSGSQIKGSKEGEQGERSSPDMTRSNSISHSRSEVLKSSSSSSISGSMCDLNNTPPLLSPKDLARSSVELLKRLQSEPDENWALISSSTKTGLSVSKQYISELSSSMPTLRGVKVIEGFAPEDIAAVICSPGCRQTWDDTFDTGMVLEVLDNGFTIAHQFVKGLFPLKARDLVTITCTYASASPTSTIYFSSTSVPFSPNIINTHVRANLPLYGWTCELVDPYQTSTNYPIPSTRVSIYALLDLGGSVPSSLSNMVTPKLPKHILNVENYLKNNGPPPYPILPKQHTELLPNATDEGNPSGRERKMNLVEINGKAVPSSELHHFELSNSVVLNSSFDDSSHQYQISTMFQLADLPEEVDGRGSSSSDLLELQMEFVVILDLVIDLNRYPGGYEIQANVSPGVPFVAAYNSLNVPVAVYVVDIPPAPSYSTSLKSSSKHNKHLIRVVQYVCKNNSFGSEVEFSGYNDIASTANANWILNFNIDSISKVEKDGEDDEWSGSVLINKHPIQVIKNNGDKLETSEIVKSLYKIKSNGISDFLEDIVDNSTFEPIRGYSEEVEELEDAFPESIPNGKSFNSVSTMDQWAMSFNRLRPRQGSIGKRNSLMLNNRQRWMHTVSNTKTPLLTEQIPAFSLIQVVGLGLICFILGICIRLLAIDPWCSANFGGTLDGRDAIVLFSSWFGWDVVLVRR</sequence>
<dbReference type="Gene3D" id="3.30.530.20">
    <property type="match status" value="2"/>
</dbReference>
<protein>
    <recommendedName>
        <fullName evidence="3">START domain-containing protein</fullName>
    </recommendedName>
</protein>
<gene>
    <name evidence="4" type="ORF">K7432_015161</name>
</gene>
<dbReference type="InterPro" id="IPR002913">
    <property type="entry name" value="START_lipid-bd_dom"/>
</dbReference>
<keyword evidence="2" id="KW-0472">Membrane</keyword>
<dbReference type="EMBL" id="JASJQH010001951">
    <property type="protein sequence ID" value="KAK9760632.1"/>
    <property type="molecule type" value="Genomic_DNA"/>
</dbReference>
<dbReference type="PANTHER" id="PTHR19308">
    <property type="entry name" value="PHOSPHATIDYLCHOLINE TRANSFER PROTEIN"/>
    <property type="match status" value="1"/>
</dbReference>
<organism evidence="4 5">
    <name type="scientific">Basidiobolus ranarum</name>
    <dbReference type="NCBI Taxonomy" id="34480"/>
    <lineage>
        <taxon>Eukaryota</taxon>
        <taxon>Fungi</taxon>
        <taxon>Fungi incertae sedis</taxon>
        <taxon>Zoopagomycota</taxon>
        <taxon>Entomophthoromycotina</taxon>
        <taxon>Basidiobolomycetes</taxon>
        <taxon>Basidiobolales</taxon>
        <taxon>Basidiobolaceae</taxon>
        <taxon>Basidiobolus</taxon>
    </lineage>
</organism>
<dbReference type="CDD" id="cd00177">
    <property type="entry name" value="START"/>
    <property type="match status" value="1"/>
</dbReference>
<evidence type="ECO:0000313" key="4">
    <source>
        <dbReference type="EMBL" id="KAK9760632.1"/>
    </source>
</evidence>
<reference evidence="4 5" key="1">
    <citation type="submission" date="2023-04" db="EMBL/GenBank/DDBJ databases">
        <title>Genome of Basidiobolus ranarum AG-B5.</title>
        <authorList>
            <person name="Stajich J.E."/>
            <person name="Carter-House D."/>
            <person name="Gryganskyi A."/>
        </authorList>
    </citation>
    <scope>NUCLEOTIDE SEQUENCE [LARGE SCALE GENOMIC DNA]</scope>
    <source>
        <strain evidence="4 5">AG-B5</strain>
    </source>
</reference>
<proteinExistence type="predicted"/>
<evidence type="ECO:0000256" key="2">
    <source>
        <dbReference type="SAM" id="Phobius"/>
    </source>
</evidence>
<keyword evidence="2" id="KW-1133">Transmembrane helix</keyword>
<accession>A0ABR2WGJ5</accession>
<keyword evidence="2" id="KW-0812">Transmembrane</keyword>
<dbReference type="SUPFAM" id="SSF55961">
    <property type="entry name" value="Bet v1-like"/>
    <property type="match status" value="2"/>
</dbReference>
<feature type="transmembrane region" description="Helical" evidence="2">
    <location>
        <begin position="870"/>
        <end position="894"/>
    </location>
</feature>
<feature type="compositionally biased region" description="Low complexity" evidence="1">
    <location>
        <begin position="277"/>
        <end position="288"/>
    </location>
</feature>
<evidence type="ECO:0000259" key="3">
    <source>
        <dbReference type="PROSITE" id="PS50848"/>
    </source>
</evidence>
<dbReference type="InterPro" id="IPR051213">
    <property type="entry name" value="START_lipid_transfer"/>
</dbReference>
<feature type="domain" description="START" evidence="3">
    <location>
        <begin position="303"/>
        <end position="497"/>
    </location>
</feature>